<dbReference type="HOGENOM" id="CLU_2769492_0_0_9"/>
<dbReference type="Proteomes" id="UP000014136">
    <property type="component" value="Unassembled WGS sequence"/>
</dbReference>
<dbReference type="AlphaFoldDB" id="S0JP69"/>
<evidence type="ECO:0000259" key="1">
    <source>
        <dbReference type="Pfam" id="PF13302"/>
    </source>
</evidence>
<evidence type="ECO:0000313" key="2">
    <source>
        <dbReference type="EMBL" id="EOT29693.1"/>
    </source>
</evidence>
<dbReference type="PANTHER" id="PTHR43792:SF13">
    <property type="entry name" value="ACETYLTRANSFERASE"/>
    <property type="match status" value="1"/>
</dbReference>
<dbReference type="InterPro" id="IPR051531">
    <property type="entry name" value="N-acetyltransferase"/>
</dbReference>
<dbReference type="EMBL" id="AHYT01000003">
    <property type="protein sequence ID" value="EOT29693.1"/>
    <property type="molecule type" value="Genomic_DNA"/>
</dbReference>
<name>S0JP69_9ENTE</name>
<sequence length="69" mass="7689">MNVVDGITDQIEIGYSICEAYCNQGYATEAVQAMVEFVSEELKIMYLQGRVLKGNLGSQRVLEKMALLL</sequence>
<evidence type="ECO:0000313" key="3">
    <source>
        <dbReference type="Proteomes" id="UP000014136"/>
    </source>
</evidence>
<keyword evidence="3" id="KW-1185">Reference proteome</keyword>
<accession>S0JP69</accession>
<dbReference type="InterPro" id="IPR016181">
    <property type="entry name" value="Acyl_CoA_acyltransferase"/>
</dbReference>
<dbReference type="Pfam" id="PF13302">
    <property type="entry name" value="Acetyltransf_3"/>
    <property type="match status" value="1"/>
</dbReference>
<proteinExistence type="predicted"/>
<feature type="domain" description="N-acetyltransferase" evidence="1">
    <location>
        <begin position="6"/>
        <end position="65"/>
    </location>
</feature>
<reference evidence="2 3" key="1">
    <citation type="submission" date="2013-03" db="EMBL/GenBank/DDBJ databases">
        <title>The Genome Sequence of Enterococcus saccharolyticus ATCC_43076 (Illumina only assembly).</title>
        <authorList>
            <consortium name="The Broad Institute Genomics Platform"/>
            <consortium name="The Broad Institute Genome Sequencing Center for Infectious Disease"/>
            <person name="Earl A."/>
            <person name="Russ C."/>
            <person name="Gilmore M."/>
            <person name="Surin D."/>
            <person name="Walker B."/>
            <person name="Young S."/>
            <person name="Zeng Q."/>
            <person name="Gargeya S."/>
            <person name="Fitzgerald M."/>
            <person name="Haas B."/>
            <person name="Abouelleil A."/>
            <person name="Allen A.W."/>
            <person name="Alvarado L."/>
            <person name="Arachchi H.M."/>
            <person name="Berlin A.M."/>
            <person name="Chapman S.B."/>
            <person name="Gainer-Dewar J."/>
            <person name="Goldberg J."/>
            <person name="Griggs A."/>
            <person name="Gujja S."/>
            <person name="Hansen M."/>
            <person name="Howarth C."/>
            <person name="Imamovic A."/>
            <person name="Ireland A."/>
            <person name="Larimer J."/>
            <person name="McCowan C."/>
            <person name="Murphy C."/>
            <person name="Pearson M."/>
            <person name="Poon T.W."/>
            <person name="Priest M."/>
            <person name="Roberts A."/>
            <person name="Saif S."/>
            <person name="Shea T."/>
            <person name="Sisk P."/>
            <person name="Sykes S."/>
            <person name="Wortman J."/>
            <person name="Nusbaum C."/>
            <person name="Birren B."/>
        </authorList>
    </citation>
    <scope>NUCLEOTIDE SEQUENCE [LARGE SCALE GENOMIC DNA]</scope>
    <source>
        <strain evidence="2 3">ATCC 43076</strain>
    </source>
</reference>
<dbReference type="PANTHER" id="PTHR43792">
    <property type="entry name" value="GNAT FAMILY, PUTATIVE (AFU_ORTHOLOGUE AFUA_3G00765)-RELATED-RELATED"/>
    <property type="match status" value="1"/>
</dbReference>
<organism evidence="2 3">
    <name type="scientific">Enterococcus saccharolyticus subsp. saccharolyticus ATCC 43076</name>
    <dbReference type="NCBI Taxonomy" id="1139996"/>
    <lineage>
        <taxon>Bacteria</taxon>
        <taxon>Bacillati</taxon>
        <taxon>Bacillota</taxon>
        <taxon>Bacilli</taxon>
        <taxon>Lactobacillales</taxon>
        <taxon>Enterococcaceae</taxon>
        <taxon>Enterococcus</taxon>
    </lineage>
</organism>
<comment type="caution">
    <text evidence="2">The sequence shown here is derived from an EMBL/GenBank/DDBJ whole genome shotgun (WGS) entry which is preliminary data.</text>
</comment>
<dbReference type="PATRIC" id="fig|1139996.3.peg.992"/>
<dbReference type="InterPro" id="IPR000182">
    <property type="entry name" value="GNAT_dom"/>
</dbReference>
<dbReference type="SUPFAM" id="SSF55729">
    <property type="entry name" value="Acyl-CoA N-acyltransferases (Nat)"/>
    <property type="match status" value="1"/>
</dbReference>
<dbReference type="Gene3D" id="3.40.630.30">
    <property type="match status" value="1"/>
</dbReference>
<gene>
    <name evidence="2" type="ORF">OMQ_01005</name>
</gene>
<protein>
    <recommendedName>
        <fullName evidence="1">N-acetyltransferase domain-containing protein</fullName>
    </recommendedName>
</protein>
<dbReference type="GO" id="GO:0016747">
    <property type="term" value="F:acyltransferase activity, transferring groups other than amino-acyl groups"/>
    <property type="evidence" value="ECO:0007669"/>
    <property type="project" value="InterPro"/>
</dbReference>